<dbReference type="SUPFAM" id="SSF53756">
    <property type="entry name" value="UDP-Glycosyltransferase/glycogen phosphorylase"/>
    <property type="match status" value="1"/>
</dbReference>
<evidence type="ECO:0000259" key="2">
    <source>
        <dbReference type="Pfam" id="PF13477"/>
    </source>
</evidence>
<dbReference type="Gene3D" id="3.40.50.2000">
    <property type="entry name" value="Glycogen Phosphorylase B"/>
    <property type="match status" value="2"/>
</dbReference>
<dbReference type="AlphaFoldDB" id="A0A1Q2L2V5"/>
<keyword evidence="3" id="KW-0808">Transferase</keyword>
<dbReference type="InterPro" id="IPR028098">
    <property type="entry name" value="Glyco_trans_4-like_N"/>
</dbReference>
<dbReference type="Pfam" id="PF13477">
    <property type="entry name" value="Glyco_trans_4_2"/>
    <property type="match status" value="1"/>
</dbReference>
<dbReference type="GO" id="GO:0016757">
    <property type="term" value="F:glycosyltransferase activity"/>
    <property type="evidence" value="ECO:0007669"/>
    <property type="project" value="InterPro"/>
</dbReference>
<dbReference type="PANTHER" id="PTHR45947:SF3">
    <property type="entry name" value="SULFOQUINOVOSYL TRANSFERASE SQD2"/>
    <property type="match status" value="1"/>
</dbReference>
<gene>
    <name evidence="3" type="ORF">B0X71_14700</name>
</gene>
<dbReference type="PANTHER" id="PTHR45947">
    <property type="entry name" value="SULFOQUINOVOSYL TRANSFERASE SQD2"/>
    <property type="match status" value="1"/>
</dbReference>
<accession>A0A1Q2L2V5</accession>
<sequence>MQRVLFVATIDQHIRHFHLPFLEWFKERDYEVHVASNGQEHFASVDEKFDIPFEKSPFKLKNIFALKELKNLIDTNNYSIIHCHTPMGGAVARLASREARTKGTKVIYTAHGFHYYRGAPLINWLLYYPAERWLAKYTDTLVTINKEDYERAIDRNFRANRIEHVRGVGVDLEKYSPRTLNMKKKLRREYGYKEEDFILIYAGELSYRKHQDLLLKTISLLKEKVPGVKLLLVGTGDLLEQYKKQAEELGVNESVDFLGYRRDVAELMCMADVAVSSSRQEGLPVNILEAMATGLPLVVTDCRGNRDLVSRGENGFVVGVKDYSGFANSLNSLYKYPELRKTFSDRNIELAKAYGIGLALKDMQKIYLSSLEGRLTLKGNLANRYKRVNSN</sequence>
<organism evidence="3 4">
    <name type="scientific">Planococcus lenghuensis</name>
    <dbReference type="NCBI Taxonomy" id="2213202"/>
    <lineage>
        <taxon>Bacteria</taxon>
        <taxon>Bacillati</taxon>
        <taxon>Bacillota</taxon>
        <taxon>Bacilli</taxon>
        <taxon>Bacillales</taxon>
        <taxon>Caryophanaceae</taxon>
        <taxon>Planococcus</taxon>
    </lineage>
</organism>
<dbReference type="CDD" id="cd03808">
    <property type="entry name" value="GT4_CapM-like"/>
    <property type="match status" value="1"/>
</dbReference>
<protein>
    <submittedName>
        <fullName evidence="3">Glycosyltransferase family 1 protein</fullName>
    </submittedName>
</protein>
<dbReference type="InterPro" id="IPR001296">
    <property type="entry name" value="Glyco_trans_1"/>
</dbReference>
<reference evidence="3 4" key="1">
    <citation type="submission" date="2017-02" db="EMBL/GenBank/DDBJ databases">
        <title>The complete genomic sequence of a novel cold adapted crude oil-degrading bacterium Planococcus qaidamina Y42.</title>
        <authorList>
            <person name="Yang R."/>
        </authorList>
    </citation>
    <scope>NUCLEOTIDE SEQUENCE [LARGE SCALE GENOMIC DNA]</scope>
    <source>
        <strain evidence="3 4">Y42</strain>
    </source>
</reference>
<feature type="domain" description="Glycosyl transferase family 1" evidence="1">
    <location>
        <begin position="183"/>
        <end position="346"/>
    </location>
</feature>
<dbReference type="EMBL" id="CP019640">
    <property type="protein sequence ID" value="AQQ54222.1"/>
    <property type="molecule type" value="Genomic_DNA"/>
</dbReference>
<feature type="domain" description="Glycosyltransferase subfamily 4-like N-terminal" evidence="2">
    <location>
        <begin position="4"/>
        <end position="144"/>
    </location>
</feature>
<dbReference type="Proteomes" id="UP000188184">
    <property type="component" value="Chromosome"/>
</dbReference>
<dbReference type="RefSeq" id="WP_077590114.1">
    <property type="nucleotide sequence ID" value="NZ_CP019640.1"/>
</dbReference>
<evidence type="ECO:0000313" key="4">
    <source>
        <dbReference type="Proteomes" id="UP000188184"/>
    </source>
</evidence>
<proteinExistence type="predicted"/>
<evidence type="ECO:0000313" key="3">
    <source>
        <dbReference type="EMBL" id="AQQ54222.1"/>
    </source>
</evidence>
<dbReference type="InterPro" id="IPR050194">
    <property type="entry name" value="Glycosyltransferase_grp1"/>
</dbReference>
<dbReference type="KEGG" id="pmar:B0X71_14700"/>
<dbReference type="OrthoDB" id="9806653at2"/>
<name>A0A1Q2L2V5_9BACL</name>
<dbReference type="Pfam" id="PF00534">
    <property type="entry name" value="Glycos_transf_1"/>
    <property type="match status" value="1"/>
</dbReference>
<evidence type="ECO:0000259" key="1">
    <source>
        <dbReference type="Pfam" id="PF00534"/>
    </source>
</evidence>
<keyword evidence="4" id="KW-1185">Reference proteome</keyword>